<dbReference type="InterPro" id="IPR016040">
    <property type="entry name" value="NAD(P)-bd_dom"/>
</dbReference>
<dbReference type="Proteomes" id="UP001589747">
    <property type="component" value="Unassembled WGS sequence"/>
</dbReference>
<evidence type="ECO:0000313" key="2">
    <source>
        <dbReference type="EMBL" id="MFB9325699.1"/>
    </source>
</evidence>
<dbReference type="Gene3D" id="3.40.50.720">
    <property type="entry name" value="NAD(P)-binding Rossmann-like Domain"/>
    <property type="match status" value="1"/>
</dbReference>
<keyword evidence="3" id="KW-1185">Reference proteome</keyword>
<reference evidence="2 3" key="1">
    <citation type="submission" date="2024-09" db="EMBL/GenBank/DDBJ databases">
        <authorList>
            <person name="Sun Q."/>
            <person name="Mori K."/>
        </authorList>
    </citation>
    <scope>NUCLEOTIDE SEQUENCE [LARGE SCALE GENOMIC DNA]</scope>
    <source>
        <strain evidence="2 3">TISTR 2452</strain>
    </source>
</reference>
<dbReference type="InterPro" id="IPR036291">
    <property type="entry name" value="NAD(P)-bd_dom_sf"/>
</dbReference>
<dbReference type="PANTHER" id="PTHR43355:SF2">
    <property type="entry name" value="FLAVIN REDUCTASE (NADPH)"/>
    <property type="match status" value="1"/>
</dbReference>
<dbReference type="Pfam" id="PF13460">
    <property type="entry name" value="NAD_binding_10"/>
    <property type="match status" value="1"/>
</dbReference>
<sequence length="206" mass="22000">MKLCLLGGTGRVGRELAARALAAGHEINLLARDPQRIALAGENLHSYTGSACDPNALLSVMKGADTVLSALGTDGGSVLSESAPLIVSAMREAGIERIITIGTAGILNSRTEPGLLRYQSSESRRTLTRAAEEHHAFYRTLSDSGLAWTIVCPTYLPDGEYTGVYRAERDYLPADGVQISVPDTAEFAFRQIDSLQYVGARVGLAY</sequence>
<proteinExistence type="predicted"/>
<dbReference type="EMBL" id="JBHMDO010000015">
    <property type="protein sequence ID" value="MFB9325699.1"/>
    <property type="molecule type" value="Genomic_DNA"/>
</dbReference>
<dbReference type="PANTHER" id="PTHR43355">
    <property type="entry name" value="FLAVIN REDUCTASE (NADPH)"/>
    <property type="match status" value="1"/>
</dbReference>
<evidence type="ECO:0000259" key="1">
    <source>
        <dbReference type="Pfam" id="PF13460"/>
    </source>
</evidence>
<name>A0ABV5KKL4_9BACL</name>
<accession>A0ABV5KKL4</accession>
<gene>
    <name evidence="2" type="ORF">ACFFSY_07150</name>
</gene>
<dbReference type="RefSeq" id="WP_377492046.1">
    <property type="nucleotide sequence ID" value="NZ_JBHMDO010000015.1"/>
</dbReference>
<comment type="caution">
    <text evidence="2">The sequence shown here is derived from an EMBL/GenBank/DDBJ whole genome shotgun (WGS) entry which is preliminary data.</text>
</comment>
<organism evidence="2 3">
    <name type="scientific">Paenibacillus aurantiacus</name>
    <dbReference type="NCBI Taxonomy" id="1936118"/>
    <lineage>
        <taxon>Bacteria</taxon>
        <taxon>Bacillati</taxon>
        <taxon>Bacillota</taxon>
        <taxon>Bacilli</taxon>
        <taxon>Bacillales</taxon>
        <taxon>Paenibacillaceae</taxon>
        <taxon>Paenibacillus</taxon>
    </lineage>
</organism>
<dbReference type="InterPro" id="IPR051606">
    <property type="entry name" value="Polyketide_Oxido-like"/>
</dbReference>
<protein>
    <submittedName>
        <fullName evidence="2">NAD(P)-dependent oxidoreductase</fullName>
    </submittedName>
</protein>
<feature type="domain" description="NAD(P)-binding" evidence="1">
    <location>
        <begin position="7"/>
        <end position="193"/>
    </location>
</feature>
<evidence type="ECO:0000313" key="3">
    <source>
        <dbReference type="Proteomes" id="UP001589747"/>
    </source>
</evidence>
<dbReference type="SUPFAM" id="SSF51735">
    <property type="entry name" value="NAD(P)-binding Rossmann-fold domains"/>
    <property type="match status" value="1"/>
</dbReference>